<sequence length="66" mass="7441">MVHRLAEQLRELLVVEDLQAAAWRDLADGCRVEVVVVVAVATLYEDTTVTETLRKHLAPHVVQVYT</sequence>
<organism evidence="1 2">
    <name type="scientific">Ridgeia piscesae</name>
    <name type="common">Tubeworm</name>
    <dbReference type="NCBI Taxonomy" id="27915"/>
    <lineage>
        <taxon>Eukaryota</taxon>
        <taxon>Metazoa</taxon>
        <taxon>Spiralia</taxon>
        <taxon>Lophotrochozoa</taxon>
        <taxon>Annelida</taxon>
        <taxon>Polychaeta</taxon>
        <taxon>Sedentaria</taxon>
        <taxon>Canalipalpata</taxon>
        <taxon>Sabellida</taxon>
        <taxon>Siboglinidae</taxon>
        <taxon>Ridgeia</taxon>
    </lineage>
</organism>
<protein>
    <submittedName>
        <fullName evidence="1">Uncharacterized protein</fullName>
    </submittedName>
</protein>
<proteinExistence type="predicted"/>
<keyword evidence="2" id="KW-1185">Reference proteome</keyword>
<evidence type="ECO:0000313" key="2">
    <source>
        <dbReference type="Proteomes" id="UP001209878"/>
    </source>
</evidence>
<evidence type="ECO:0000313" key="1">
    <source>
        <dbReference type="EMBL" id="KAK2176280.1"/>
    </source>
</evidence>
<name>A0AAD9KSW0_RIDPI</name>
<dbReference type="AlphaFoldDB" id="A0AAD9KSW0"/>
<dbReference type="Proteomes" id="UP001209878">
    <property type="component" value="Unassembled WGS sequence"/>
</dbReference>
<dbReference type="EMBL" id="JAODUO010000672">
    <property type="protein sequence ID" value="KAK2176280.1"/>
    <property type="molecule type" value="Genomic_DNA"/>
</dbReference>
<accession>A0AAD9KSW0</accession>
<gene>
    <name evidence="1" type="ORF">NP493_673g01032</name>
</gene>
<reference evidence="1" key="1">
    <citation type="journal article" date="2023" name="Mol. Biol. Evol.">
        <title>Third-Generation Sequencing Reveals the Adaptive Role of the Epigenome in Three Deep-Sea Polychaetes.</title>
        <authorList>
            <person name="Perez M."/>
            <person name="Aroh O."/>
            <person name="Sun Y."/>
            <person name="Lan Y."/>
            <person name="Juniper S.K."/>
            <person name="Young C.R."/>
            <person name="Angers B."/>
            <person name="Qian P.Y."/>
        </authorList>
    </citation>
    <scope>NUCLEOTIDE SEQUENCE</scope>
    <source>
        <strain evidence="1">R07B-5</strain>
    </source>
</reference>
<comment type="caution">
    <text evidence="1">The sequence shown here is derived from an EMBL/GenBank/DDBJ whole genome shotgun (WGS) entry which is preliminary data.</text>
</comment>